<sequence length="123" mass="13276">MKSIAYSITILLLGGCASSPMLSYNNDGSSPSLTTLIADKSCDASFQCKVLSIGERPACGGPSQYLIYSNKSLNEDLVEQTAAQVTKQEQMSNKQQTSVDVCKQVLPIQSLCINKKCEAFKTK</sequence>
<accession>A0ABR9EA83</accession>
<reference evidence="2 3" key="1">
    <citation type="submission" date="2015-03" db="EMBL/GenBank/DDBJ databases">
        <title>Genome sequence of Pseudoalteromonas aurantia.</title>
        <authorList>
            <person name="Xie B.-B."/>
            <person name="Rong J.-C."/>
            <person name="Qin Q.-L."/>
            <person name="Zhang Y.-Z."/>
        </authorList>
    </citation>
    <scope>NUCLEOTIDE SEQUENCE [LARGE SCALE GENOMIC DNA]</scope>
    <source>
        <strain evidence="2 3">208</strain>
    </source>
</reference>
<proteinExistence type="predicted"/>
<feature type="signal peptide" evidence="1">
    <location>
        <begin position="1"/>
        <end position="23"/>
    </location>
</feature>
<gene>
    <name evidence="2" type="ORF">PAUR_a3769</name>
</gene>
<dbReference type="Proteomes" id="UP000615755">
    <property type="component" value="Unassembled WGS sequence"/>
</dbReference>
<protein>
    <recommendedName>
        <fullName evidence="4">Lipoprotein</fullName>
    </recommendedName>
</protein>
<dbReference type="EMBL" id="AQGV01000010">
    <property type="protein sequence ID" value="MBE0366708.1"/>
    <property type="molecule type" value="Genomic_DNA"/>
</dbReference>
<keyword evidence="3" id="KW-1185">Reference proteome</keyword>
<keyword evidence="1" id="KW-0732">Signal</keyword>
<comment type="caution">
    <text evidence="2">The sequence shown here is derived from an EMBL/GenBank/DDBJ whole genome shotgun (WGS) entry which is preliminary data.</text>
</comment>
<evidence type="ECO:0008006" key="4">
    <source>
        <dbReference type="Google" id="ProtNLM"/>
    </source>
</evidence>
<evidence type="ECO:0000256" key="1">
    <source>
        <dbReference type="SAM" id="SignalP"/>
    </source>
</evidence>
<evidence type="ECO:0000313" key="2">
    <source>
        <dbReference type="EMBL" id="MBE0366708.1"/>
    </source>
</evidence>
<dbReference type="PROSITE" id="PS51257">
    <property type="entry name" value="PROKAR_LIPOPROTEIN"/>
    <property type="match status" value="1"/>
</dbReference>
<evidence type="ECO:0000313" key="3">
    <source>
        <dbReference type="Proteomes" id="UP000615755"/>
    </source>
</evidence>
<organism evidence="2 3">
    <name type="scientific">Pseudoalteromonas aurantia 208</name>
    <dbReference type="NCBI Taxonomy" id="1314867"/>
    <lineage>
        <taxon>Bacteria</taxon>
        <taxon>Pseudomonadati</taxon>
        <taxon>Pseudomonadota</taxon>
        <taxon>Gammaproteobacteria</taxon>
        <taxon>Alteromonadales</taxon>
        <taxon>Pseudoalteromonadaceae</taxon>
        <taxon>Pseudoalteromonas</taxon>
    </lineage>
</organism>
<feature type="chain" id="PRO_5045441324" description="Lipoprotein" evidence="1">
    <location>
        <begin position="24"/>
        <end position="123"/>
    </location>
</feature>
<name>A0ABR9EA83_9GAMM</name>